<evidence type="ECO:0000256" key="1">
    <source>
        <dbReference type="SAM" id="Phobius"/>
    </source>
</evidence>
<dbReference type="EMBL" id="KZ502767">
    <property type="protein sequence ID" value="PKU73210.1"/>
    <property type="molecule type" value="Genomic_DNA"/>
</dbReference>
<name>A0A2I0WC19_9ASPA</name>
<gene>
    <name evidence="2" type="ORF">MA16_Dca019791</name>
</gene>
<evidence type="ECO:0000313" key="3">
    <source>
        <dbReference type="Proteomes" id="UP000233837"/>
    </source>
</evidence>
<sequence>MAEWARACFQSTLKIVNSVIGLVGMAMILYSLWMVRAWFREMSELSPGFSGRGNTIGDAFNLNLQEVYPSSR</sequence>
<keyword evidence="1" id="KW-1133">Transmembrane helix</keyword>
<organism evidence="2 3">
    <name type="scientific">Dendrobium catenatum</name>
    <dbReference type="NCBI Taxonomy" id="906689"/>
    <lineage>
        <taxon>Eukaryota</taxon>
        <taxon>Viridiplantae</taxon>
        <taxon>Streptophyta</taxon>
        <taxon>Embryophyta</taxon>
        <taxon>Tracheophyta</taxon>
        <taxon>Spermatophyta</taxon>
        <taxon>Magnoliopsida</taxon>
        <taxon>Liliopsida</taxon>
        <taxon>Asparagales</taxon>
        <taxon>Orchidaceae</taxon>
        <taxon>Epidendroideae</taxon>
        <taxon>Malaxideae</taxon>
        <taxon>Dendrobiinae</taxon>
        <taxon>Dendrobium</taxon>
    </lineage>
</organism>
<proteinExistence type="predicted"/>
<accession>A0A2I0WC19</accession>
<dbReference type="AlphaFoldDB" id="A0A2I0WC19"/>
<keyword evidence="3" id="KW-1185">Reference proteome</keyword>
<keyword evidence="1" id="KW-0812">Transmembrane</keyword>
<evidence type="ECO:0000313" key="2">
    <source>
        <dbReference type="EMBL" id="PKU73210.1"/>
    </source>
</evidence>
<protein>
    <submittedName>
        <fullName evidence="2">Tetraspanin-19</fullName>
    </submittedName>
</protein>
<keyword evidence="1" id="KW-0472">Membrane</keyword>
<feature type="transmembrane region" description="Helical" evidence="1">
    <location>
        <begin position="15"/>
        <end position="35"/>
    </location>
</feature>
<reference evidence="2 3" key="2">
    <citation type="journal article" date="2017" name="Nature">
        <title>The Apostasia genome and the evolution of orchids.</title>
        <authorList>
            <person name="Zhang G.Q."/>
            <person name="Liu K.W."/>
            <person name="Li Z."/>
            <person name="Lohaus R."/>
            <person name="Hsiao Y.Y."/>
            <person name="Niu S.C."/>
            <person name="Wang J.Y."/>
            <person name="Lin Y.C."/>
            <person name="Xu Q."/>
            <person name="Chen L.J."/>
            <person name="Yoshida K."/>
            <person name="Fujiwara S."/>
            <person name="Wang Z.W."/>
            <person name="Zhang Y.Q."/>
            <person name="Mitsuda N."/>
            <person name="Wang M."/>
            <person name="Liu G.H."/>
            <person name="Pecoraro L."/>
            <person name="Huang H.X."/>
            <person name="Xiao X.J."/>
            <person name="Lin M."/>
            <person name="Wu X.Y."/>
            <person name="Wu W.L."/>
            <person name="Chen Y.Y."/>
            <person name="Chang S.B."/>
            <person name="Sakamoto S."/>
            <person name="Ohme-Takagi M."/>
            <person name="Yagi M."/>
            <person name="Zeng S.J."/>
            <person name="Shen C.Y."/>
            <person name="Yeh C.M."/>
            <person name="Luo Y.B."/>
            <person name="Tsai W.C."/>
            <person name="Van de Peer Y."/>
            <person name="Liu Z.J."/>
        </authorList>
    </citation>
    <scope>NUCLEOTIDE SEQUENCE [LARGE SCALE GENOMIC DNA]</scope>
    <source>
        <tissue evidence="2">The whole plant</tissue>
    </source>
</reference>
<dbReference type="Proteomes" id="UP000233837">
    <property type="component" value="Unassembled WGS sequence"/>
</dbReference>
<reference evidence="2 3" key="1">
    <citation type="journal article" date="2016" name="Sci. Rep.">
        <title>The Dendrobium catenatum Lindl. genome sequence provides insights into polysaccharide synthase, floral development and adaptive evolution.</title>
        <authorList>
            <person name="Zhang G.Q."/>
            <person name="Xu Q."/>
            <person name="Bian C."/>
            <person name="Tsai W.C."/>
            <person name="Yeh C.M."/>
            <person name="Liu K.W."/>
            <person name="Yoshida K."/>
            <person name="Zhang L.S."/>
            <person name="Chang S.B."/>
            <person name="Chen F."/>
            <person name="Shi Y."/>
            <person name="Su Y.Y."/>
            <person name="Zhang Y.Q."/>
            <person name="Chen L.J."/>
            <person name="Yin Y."/>
            <person name="Lin M."/>
            <person name="Huang H."/>
            <person name="Deng H."/>
            <person name="Wang Z.W."/>
            <person name="Zhu S.L."/>
            <person name="Zhao X."/>
            <person name="Deng C."/>
            <person name="Niu S.C."/>
            <person name="Huang J."/>
            <person name="Wang M."/>
            <person name="Liu G.H."/>
            <person name="Yang H.J."/>
            <person name="Xiao X.J."/>
            <person name="Hsiao Y.Y."/>
            <person name="Wu W.L."/>
            <person name="Chen Y.Y."/>
            <person name="Mitsuda N."/>
            <person name="Ohme-Takagi M."/>
            <person name="Luo Y.B."/>
            <person name="Van de Peer Y."/>
            <person name="Liu Z.J."/>
        </authorList>
    </citation>
    <scope>NUCLEOTIDE SEQUENCE [LARGE SCALE GENOMIC DNA]</scope>
    <source>
        <tissue evidence="2">The whole plant</tissue>
    </source>
</reference>